<dbReference type="Pfam" id="PF07679">
    <property type="entry name" value="I-set"/>
    <property type="match status" value="1"/>
</dbReference>
<dbReference type="Gene3D" id="2.60.40.10">
    <property type="entry name" value="Immunoglobulins"/>
    <property type="match status" value="2"/>
</dbReference>
<gene>
    <name evidence="5" type="primary">106076681</name>
</gene>
<organism evidence="5 6">
    <name type="scientific">Biomphalaria glabrata</name>
    <name type="common">Bloodfluke planorb</name>
    <name type="synonym">Freshwater snail</name>
    <dbReference type="NCBI Taxonomy" id="6526"/>
    <lineage>
        <taxon>Eukaryota</taxon>
        <taxon>Metazoa</taxon>
        <taxon>Spiralia</taxon>
        <taxon>Lophotrochozoa</taxon>
        <taxon>Mollusca</taxon>
        <taxon>Gastropoda</taxon>
        <taxon>Heterobranchia</taxon>
        <taxon>Euthyneura</taxon>
        <taxon>Panpulmonata</taxon>
        <taxon>Hygrophila</taxon>
        <taxon>Lymnaeoidea</taxon>
        <taxon>Planorbidae</taxon>
        <taxon>Biomphalaria</taxon>
    </lineage>
</organism>
<dbReference type="InterPro" id="IPR013098">
    <property type="entry name" value="Ig_I-set"/>
</dbReference>
<keyword evidence="2" id="KW-1015">Disulfide bond</keyword>
<reference evidence="5" key="1">
    <citation type="submission" date="2020-05" db="UniProtKB">
        <authorList>
            <consortium name="EnsemblMetazoa"/>
        </authorList>
    </citation>
    <scope>IDENTIFICATION</scope>
    <source>
        <strain evidence="5">BB02</strain>
    </source>
</reference>
<evidence type="ECO:0000256" key="1">
    <source>
        <dbReference type="ARBA" id="ARBA00022729"/>
    </source>
</evidence>
<dbReference type="VEuPathDB" id="VectorBase:BGLAX_038755"/>
<dbReference type="Pfam" id="PF13927">
    <property type="entry name" value="Ig_3"/>
    <property type="match status" value="1"/>
</dbReference>
<dbReference type="AlphaFoldDB" id="A0A2C9L799"/>
<accession>A0A2C9L799</accession>
<feature type="region of interest" description="Disordered" evidence="3">
    <location>
        <begin position="1"/>
        <end position="139"/>
    </location>
</feature>
<dbReference type="InterPro" id="IPR003599">
    <property type="entry name" value="Ig_sub"/>
</dbReference>
<keyword evidence="1" id="KW-0732">Signal</keyword>
<dbReference type="InterPro" id="IPR050958">
    <property type="entry name" value="Cell_Adh-Cytoskel_Orgn"/>
</dbReference>
<evidence type="ECO:0000313" key="6">
    <source>
        <dbReference type="Proteomes" id="UP000076420"/>
    </source>
</evidence>
<dbReference type="EnsemblMetazoa" id="BGLB027759-RA">
    <property type="protein sequence ID" value="BGLB027759-PA"/>
    <property type="gene ID" value="BGLB027759"/>
</dbReference>
<protein>
    <recommendedName>
        <fullName evidence="4">Ig-like domain-containing protein</fullName>
    </recommendedName>
</protein>
<dbReference type="PANTHER" id="PTHR45080:SF8">
    <property type="entry name" value="IG-LIKE DOMAIN-CONTAINING PROTEIN"/>
    <property type="match status" value="1"/>
</dbReference>
<dbReference type="PANTHER" id="PTHR45080">
    <property type="entry name" value="CONTACTIN 5"/>
    <property type="match status" value="1"/>
</dbReference>
<evidence type="ECO:0000256" key="3">
    <source>
        <dbReference type="SAM" id="MobiDB-lite"/>
    </source>
</evidence>
<evidence type="ECO:0000256" key="2">
    <source>
        <dbReference type="ARBA" id="ARBA00023157"/>
    </source>
</evidence>
<proteinExistence type="predicted"/>
<dbReference type="InterPro" id="IPR007110">
    <property type="entry name" value="Ig-like_dom"/>
</dbReference>
<evidence type="ECO:0000313" key="5">
    <source>
        <dbReference type="EnsemblMetazoa" id="BGLB027759-PA"/>
    </source>
</evidence>
<dbReference type="KEGG" id="bgt:106076681"/>
<dbReference type="VEuPathDB" id="VectorBase:BGLB027759"/>
<name>A0A2C9L799_BIOGL</name>
<dbReference type="SUPFAM" id="SSF48726">
    <property type="entry name" value="Immunoglobulin"/>
    <property type="match status" value="2"/>
</dbReference>
<dbReference type="SMART" id="SM00408">
    <property type="entry name" value="IGc2"/>
    <property type="match status" value="1"/>
</dbReference>
<feature type="domain" description="Ig-like" evidence="4">
    <location>
        <begin position="161"/>
        <end position="269"/>
    </location>
</feature>
<dbReference type="SMART" id="SM00409">
    <property type="entry name" value="IG"/>
    <property type="match status" value="1"/>
</dbReference>
<dbReference type="InterPro" id="IPR003598">
    <property type="entry name" value="Ig_sub2"/>
</dbReference>
<evidence type="ECO:0000259" key="4">
    <source>
        <dbReference type="PROSITE" id="PS50835"/>
    </source>
</evidence>
<dbReference type="InterPro" id="IPR036179">
    <property type="entry name" value="Ig-like_dom_sf"/>
</dbReference>
<dbReference type="GO" id="GO:0030424">
    <property type="term" value="C:axon"/>
    <property type="evidence" value="ECO:0007669"/>
    <property type="project" value="TreeGrafter"/>
</dbReference>
<sequence length="352" mass="39339">PPNRWQATKPLAGHQTAGRPPNRWQATKPLAGHQTAGRPPNRWQATKPLAGHQTAGRPPNRWQATKPLAGHQTAGRPPNRWQATKPLAGHQTAGRPPNRWQATKPLAGHQTAGRPPNRWQATKPLAGHQTAGRPPNRWKATNPLRLALNKRLSKHEEFLKPKLFFKSKPSETSTVLYDSIVLSCEAAGIPNPTIHWLKNGERVQQGTSHNVQDDEAAFENAAGDDLPRLQLANTVSKLYLDCITEEDEAEYTCVAETPLARKTQSHKVFIDPIRGNPRHRCSLHNGEKPARIYMATSSRFEYENELTQLYCRAEGKPTPTITWYDPFNEPITNADGYKIAKNGDLIILNATW</sequence>
<dbReference type="GO" id="GO:0005886">
    <property type="term" value="C:plasma membrane"/>
    <property type="evidence" value="ECO:0007669"/>
    <property type="project" value="TreeGrafter"/>
</dbReference>
<dbReference type="Proteomes" id="UP000076420">
    <property type="component" value="Unassembled WGS sequence"/>
</dbReference>
<dbReference type="GO" id="GO:0050808">
    <property type="term" value="P:synapse organization"/>
    <property type="evidence" value="ECO:0007669"/>
    <property type="project" value="TreeGrafter"/>
</dbReference>
<dbReference type="GO" id="GO:0007156">
    <property type="term" value="P:homophilic cell adhesion via plasma membrane adhesion molecules"/>
    <property type="evidence" value="ECO:0007669"/>
    <property type="project" value="TreeGrafter"/>
</dbReference>
<feature type="domain" description="Ig-like" evidence="4">
    <location>
        <begin position="289"/>
        <end position="352"/>
    </location>
</feature>
<dbReference type="GO" id="GO:0008046">
    <property type="term" value="F:axon guidance receptor activity"/>
    <property type="evidence" value="ECO:0007669"/>
    <property type="project" value="TreeGrafter"/>
</dbReference>
<dbReference type="InterPro" id="IPR013783">
    <property type="entry name" value="Ig-like_fold"/>
</dbReference>
<dbReference type="PROSITE" id="PS50835">
    <property type="entry name" value="IG_LIKE"/>
    <property type="match status" value="2"/>
</dbReference>
<dbReference type="GO" id="GO:0043025">
    <property type="term" value="C:neuronal cell body"/>
    <property type="evidence" value="ECO:0007669"/>
    <property type="project" value="TreeGrafter"/>
</dbReference>
<dbReference type="STRING" id="6526.A0A2C9L799"/>